<dbReference type="OrthoDB" id="5975176at2759"/>
<dbReference type="EMBL" id="OV170225">
    <property type="protein sequence ID" value="CAH0725764.1"/>
    <property type="molecule type" value="Genomic_DNA"/>
</dbReference>
<gene>
    <name evidence="3" type="ORF">BINO364_LOCUS11313</name>
</gene>
<dbReference type="Proteomes" id="UP000838878">
    <property type="component" value="Chromosome 5"/>
</dbReference>
<dbReference type="Gene3D" id="1.10.238.10">
    <property type="entry name" value="EF-hand"/>
    <property type="match status" value="1"/>
</dbReference>
<keyword evidence="1" id="KW-0677">Repeat</keyword>
<dbReference type="InterPro" id="IPR011992">
    <property type="entry name" value="EF-hand-dom_pair"/>
</dbReference>
<dbReference type="PANTHER" id="PTHR23048">
    <property type="entry name" value="MYOSIN LIGHT CHAIN 1, 3"/>
    <property type="match status" value="1"/>
</dbReference>
<proteinExistence type="predicted"/>
<evidence type="ECO:0000313" key="3">
    <source>
        <dbReference type="EMBL" id="CAH0725764.1"/>
    </source>
</evidence>
<organism evidence="3 4">
    <name type="scientific">Brenthis ino</name>
    <name type="common">lesser marbled fritillary</name>
    <dbReference type="NCBI Taxonomy" id="405034"/>
    <lineage>
        <taxon>Eukaryota</taxon>
        <taxon>Metazoa</taxon>
        <taxon>Ecdysozoa</taxon>
        <taxon>Arthropoda</taxon>
        <taxon>Hexapoda</taxon>
        <taxon>Insecta</taxon>
        <taxon>Pterygota</taxon>
        <taxon>Neoptera</taxon>
        <taxon>Endopterygota</taxon>
        <taxon>Lepidoptera</taxon>
        <taxon>Glossata</taxon>
        <taxon>Ditrysia</taxon>
        <taxon>Papilionoidea</taxon>
        <taxon>Nymphalidae</taxon>
        <taxon>Heliconiinae</taxon>
        <taxon>Argynnini</taxon>
        <taxon>Brenthis</taxon>
    </lineage>
</organism>
<feature type="region of interest" description="Disordered" evidence="2">
    <location>
        <begin position="190"/>
        <end position="228"/>
    </location>
</feature>
<feature type="non-terminal residue" evidence="3">
    <location>
        <position position="228"/>
    </location>
</feature>
<dbReference type="GO" id="GO:0016460">
    <property type="term" value="C:myosin II complex"/>
    <property type="evidence" value="ECO:0007669"/>
    <property type="project" value="TreeGrafter"/>
</dbReference>
<evidence type="ECO:0000256" key="1">
    <source>
        <dbReference type="ARBA" id="ARBA00022737"/>
    </source>
</evidence>
<dbReference type="InterPro" id="IPR050230">
    <property type="entry name" value="CALM/Myosin/TropC-like"/>
</dbReference>
<evidence type="ECO:0000256" key="2">
    <source>
        <dbReference type="SAM" id="MobiDB-lite"/>
    </source>
</evidence>
<sequence>MSDFDFLNPLQNVSLRLTEQQIAEITEWFDTNSKPLLIINEEEPINAITVDKIKEFLELKKYHRRNFHYPSYAEIMIEVEKLKAGITRMLTKEQFIYMLDKWVIEADIKHEIKLAFKVFDTEKRSFLDIDNVKVIVTTYADVFDEQETRELLRDANVKGDCNVFYEDFVESLFSVAPELYQLKTEYLYEDPNDDPSVPPVVTAEEEISQPLAPPEPVPDRKDNQKKKK</sequence>
<dbReference type="SUPFAM" id="SSF47473">
    <property type="entry name" value="EF-hand"/>
    <property type="match status" value="1"/>
</dbReference>
<evidence type="ECO:0000313" key="4">
    <source>
        <dbReference type="Proteomes" id="UP000838878"/>
    </source>
</evidence>
<dbReference type="FunFam" id="1.10.238.10:FF:000003">
    <property type="entry name" value="Calmodulin A"/>
    <property type="match status" value="1"/>
</dbReference>
<keyword evidence="4" id="KW-1185">Reference proteome</keyword>
<protein>
    <submittedName>
        <fullName evidence="3">Uncharacterized protein</fullName>
    </submittedName>
</protein>
<reference evidence="3" key="1">
    <citation type="submission" date="2021-12" db="EMBL/GenBank/DDBJ databases">
        <authorList>
            <person name="Martin H S."/>
        </authorList>
    </citation>
    <scope>NUCLEOTIDE SEQUENCE</scope>
</reference>
<accession>A0A8J9UVQ6</accession>
<name>A0A8J9UVQ6_9NEOP</name>
<dbReference type="PANTHER" id="PTHR23048:SF0">
    <property type="entry name" value="CALMODULIN LIKE 3"/>
    <property type="match status" value="1"/>
</dbReference>
<dbReference type="AlphaFoldDB" id="A0A8J9UVQ6"/>